<feature type="transmembrane region" description="Helical" evidence="5">
    <location>
        <begin position="190"/>
        <end position="217"/>
    </location>
</feature>
<feature type="transmembrane region" description="Helical" evidence="5">
    <location>
        <begin position="106"/>
        <end position="123"/>
    </location>
</feature>
<keyword evidence="3 5" id="KW-1133">Transmembrane helix</keyword>
<feature type="transmembrane region" description="Helical" evidence="5">
    <location>
        <begin position="39"/>
        <end position="60"/>
    </location>
</feature>
<dbReference type="PANTHER" id="PTHR42723">
    <property type="entry name" value="CHLOROPHYLL SYNTHASE"/>
    <property type="match status" value="1"/>
</dbReference>
<sequence length="272" mass="29468">MGLEHFFEILRPFNCFMAAFAVFIGYAVSVGSIGFSFQVFLAMVSAFLICGAGQAVNDFFDWRIDRKIKPFRPIPAGHIESKAAFLYSVMLFLIGITISFFINEVAFLIAVLFSLLLLAYSAYTPQHKYFGNALIAMSTAITLVFGASVSGNYSVVVLLAASAFFSSLGREITKDVEDSAEKGFKKTLPMILPIEQINLAVFGSYIAGISIALYVWFSGMLKGAGFLFLTLAAGGIFLYAGAKLAEKDAKASQELSKIAMFIALIAFLAGVM</sequence>
<evidence type="ECO:0000256" key="4">
    <source>
        <dbReference type="ARBA" id="ARBA00023136"/>
    </source>
</evidence>
<evidence type="ECO:0000313" key="7">
    <source>
        <dbReference type="EMBL" id="MBS3059455.1"/>
    </source>
</evidence>
<organism evidence="6 8">
    <name type="scientific">Candidatus Iainarchaeum sp</name>
    <dbReference type="NCBI Taxonomy" id="3101447"/>
    <lineage>
        <taxon>Archaea</taxon>
        <taxon>Candidatus Iainarchaeota</taxon>
        <taxon>Candidatus Iainarchaeia</taxon>
        <taxon>Candidatus Iainarchaeales</taxon>
        <taxon>Candidatus Iainarchaeaceae</taxon>
        <taxon>Candidatus Iainarchaeum</taxon>
    </lineage>
</organism>
<dbReference type="EMBL" id="DUFG01000018">
    <property type="protein sequence ID" value="HIH08516.1"/>
    <property type="molecule type" value="Genomic_DNA"/>
</dbReference>
<comment type="caution">
    <text evidence="6">The sequence shown here is derived from an EMBL/GenBank/DDBJ whole genome shotgun (WGS) entry which is preliminary data.</text>
</comment>
<dbReference type="InterPro" id="IPR044878">
    <property type="entry name" value="UbiA_sf"/>
</dbReference>
<dbReference type="PANTHER" id="PTHR42723:SF1">
    <property type="entry name" value="CHLOROPHYLL SYNTHASE, CHLOROPLASTIC"/>
    <property type="match status" value="1"/>
</dbReference>
<dbReference type="InterPro" id="IPR000537">
    <property type="entry name" value="UbiA_prenyltransferase"/>
</dbReference>
<proteinExistence type="predicted"/>
<keyword evidence="4 5" id="KW-0472">Membrane</keyword>
<dbReference type="Proteomes" id="UP000577419">
    <property type="component" value="Unassembled WGS sequence"/>
</dbReference>
<reference evidence="8" key="1">
    <citation type="journal article" date="2020" name="bioRxiv">
        <title>A rank-normalized archaeal taxonomy based on genome phylogeny resolves widespread incomplete and uneven classifications.</title>
        <authorList>
            <person name="Rinke C."/>
            <person name="Chuvochina M."/>
            <person name="Mussig A.J."/>
            <person name="Chaumeil P.-A."/>
            <person name="Waite D.W."/>
            <person name="Whitman W.B."/>
            <person name="Parks D.H."/>
            <person name="Hugenholtz P."/>
        </authorList>
    </citation>
    <scope>NUCLEOTIDE SEQUENCE [LARGE SCALE GENOMIC DNA]</scope>
</reference>
<reference evidence="7" key="2">
    <citation type="submission" date="2021-03" db="EMBL/GenBank/DDBJ databases">
        <authorList>
            <person name="Jaffe A."/>
        </authorList>
    </citation>
    <scope>NUCLEOTIDE SEQUENCE</scope>
    <source>
        <strain evidence="7">RIFCSPHIGHO2_01_FULL_GW2011_AR10_43_9</strain>
    </source>
</reference>
<name>A0A7J4IZV6_9ARCH</name>
<evidence type="ECO:0000256" key="3">
    <source>
        <dbReference type="ARBA" id="ARBA00022989"/>
    </source>
</evidence>
<accession>A0A7J4IZV6</accession>
<feature type="transmembrane region" description="Helical" evidence="5">
    <location>
        <begin position="12"/>
        <end position="33"/>
    </location>
</feature>
<dbReference type="InterPro" id="IPR050475">
    <property type="entry name" value="Prenyltransferase_related"/>
</dbReference>
<keyword evidence="2 5" id="KW-0812">Transmembrane</keyword>
<dbReference type="Gene3D" id="1.10.357.140">
    <property type="entry name" value="UbiA prenyltransferase"/>
    <property type="match status" value="1"/>
</dbReference>
<dbReference type="AlphaFoldDB" id="A0A7J4IZV6"/>
<protein>
    <submittedName>
        <fullName evidence="6">UbiA family prenyltransferase</fullName>
    </submittedName>
</protein>
<dbReference type="GO" id="GO:0016765">
    <property type="term" value="F:transferase activity, transferring alkyl or aryl (other than methyl) groups"/>
    <property type="evidence" value="ECO:0007669"/>
    <property type="project" value="InterPro"/>
</dbReference>
<feature type="transmembrane region" description="Helical" evidence="5">
    <location>
        <begin position="254"/>
        <end position="271"/>
    </location>
</feature>
<evidence type="ECO:0000313" key="6">
    <source>
        <dbReference type="EMBL" id="HIH08516.1"/>
    </source>
</evidence>
<evidence type="ECO:0000256" key="5">
    <source>
        <dbReference type="SAM" id="Phobius"/>
    </source>
</evidence>
<comment type="subcellular location">
    <subcellularLocation>
        <location evidence="1">Cell membrane</location>
        <topology evidence="1">Multi-pass membrane protein</topology>
    </subcellularLocation>
</comment>
<gene>
    <name evidence="6" type="primary">ubiA</name>
    <name evidence="6" type="ORF">HA237_04045</name>
    <name evidence="7" type="ORF">J4224_03475</name>
</gene>
<evidence type="ECO:0000256" key="1">
    <source>
        <dbReference type="ARBA" id="ARBA00004651"/>
    </source>
</evidence>
<dbReference type="Proteomes" id="UP000683213">
    <property type="component" value="Unassembled WGS sequence"/>
</dbReference>
<dbReference type="Pfam" id="PF01040">
    <property type="entry name" value="UbiA"/>
    <property type="match status" value="1"/>
</dbReference>
<keyword evidence="6" id="KW-0808">Transferase</keyword>
<dbReference type="GO" id="GO:0005886">
    <property type="term" value="C:plasma membrane"/>
    <property type="evidence" value="ECO:0007669"/>
    <property type="project" value="UniProtKB-SubCell"/>
</dbReference>
<evidence type="ECO:0000256" key="2">
    <source>
        <dbReference type="ARBA" id="ARBA00022692"/>
    </source>
</evidence>
<dbReference type="EMBL" id="JAGVWF010000047">
    <property type="protein sequence ID" value="MBS3059455.1"/>
    <property type="molecule type" value="Genomic_DNA"/>
</dbReference>
<feature type="transmembrane region" description="Helical" evidence="5">
    <location>
        <begin position="153"/>
        <end position="169"/>
    </location>
</feature>
<reference evidence="7" key="3">
    <citation type="submission" date="2021-05" db="EMBL/GenBank/DDBJ databases">
        <title>Protein family content uncovers lineage relationships and bacterial pathway maintenance mechanisms in DPANN archaea.</title>
        <authorList>
            <person name="Castelle C.J."/>
            <person name="Meheust R."/>
            <person name="Jaffe A.L."/>
            <person name="Seitz K."/>
            <person name="Gong X."/>
            <person name="Baker B.J."/>
            <person name="Banfield J.F."/>
        </authorList>
    </citation>
    <scope>NUCLEOTIDE SEQUENCE</scope>
    <source>
        <strain evidence="7">RIFCSPHIGHO2_01_FULL_GW2011_AR10_43_9</strain>
    </source>
</reference>
<dbReference type="CDD" id="cd13961">
    <property type="entry name" value="PT_UbiA_DGGGPS"/>
    <property type="match status" value="1"/>
</dbReference>
<feature type="transmembrane region" description="Helical" evidence="5">
    <location>
        <begin position="81"/>
        <end position="100"/>
    </location>
</feature>
<evidence type="ECO:0000313" key="8">
    <source>
        <dbReference type="Proteomes" id="UP000577419"/>
    </source>
</evidence>
<feature type="transmembrane region" description="Helical" evidence="5">
    <location>
        <begin position="223"/>
        <end position="242"/>
    </location>
</feature>